<organism evidence="2 3">
    <name type="scientific">Halomonas elongata</name>
    <dbReference type="NCBI Taxonomy" id="2746"/>
    <lineage>
        <taxon>Bacteria</taxon>
        <taxon>Pseudomonadati</taxon>
        <taxon>Pseudomonadota</taxon>
        <taxon>Gammaproteobacteria</taxon>
        <taxon>Oceanospirillales</taxon>
        <taxon>Halomonadaceae</taxon>
        <taxon>Halomonas</taxon>
    </lineage>
</organism>
<sequence length="94" mass="9110">MQGLEAGAADLVDGHGGHGLGQSGLDGRLAGRILAGAGCQHLTEQDFIHLVGGHACAGENVLDDVGAQVAGGNAGERAAEGADGGAACGDDHHF</sequence>
<proteinExistence type="predicted"/>
<feature type="region of interest" description="Disordered" evidence="1">
    <location>
        <begin position="75"/>
        <end position="94"/>
    </location>
</feature>
<comment type="caution">
    <text evidence="2">The sequence shown here is derived from an EMBL/GenBank/DDBJ whole genome shotgun (WGS) entry which is preliminary data.</text>
</comment>
<accession>A0A1B8P7R6</accession>
<protein>
    <submittedName>
        <fullName evidence="2">Uncharacterized protein</fullName>
    </submittedName>
</protein>
<evidence type="ECO:0000313" key="2">
    <source>
        <dbReference type="EMBL" id="OBX38278.1"/>
    </source>
</evidence>
<evidence type="ECO:0000313" key="3">
    <source>
        <dbReference type="Proteomes" id="UP000092504"/>
    </source>
</evidence>
<gene>
    <name evidence="2" type="ORF">A8U91_02673</name>
</gene>
<reference evidence="2 3" key="1">
    <citation type="submission" date="2016-06" db="EMBL/GenBank/DDBJ databases">
        <title>Genome sequence of halotolerant plant growth promoting strain of Halomonas elongata HEK1 isolated from salterns of Rann of Kutch, Gujarat, India.</title>
        <authorList>
            <person name="Gaba S."/>
            <person name="Singh R.N."/>
            <person name="Abrol S."/>
            <person name="Kaushik R."/>
            <person name="Saxena A.K."/>
        </authorList>
    </citation>
    <scope>NUCLEOTIDE SEQUENCE [LARGE SCALE GENOMIC DNA]</scope>
    <source>
        <strain evidence="2 3">HEK1</strain>
    </source>
</reference>
<dbReference type="AlphaFoldDB" id="A0A1B8P7R6"/>
<dbReference type="Proteomes" id="UP000092504">
    <property type="component" value="Unassembled WGS sequence"/>
</dbReference>
<evidence type="ECO:0000256" key="1">
    <source>
        <dbReference type="SAM" id="MobiDB-lite"/>
    </source>
</evidence>
<dbReference type="EMBL" id="MAJD01000001">
    <property type="protein sequence ID" value="OBX38278.1"/>
    <property type="molecule type" value="Genomic_DNA"/>
</dbReference>
<name>A0A1B8P7R6_HALEL</name>